<name>A0A2W7E6J5_9HYPH</name>
<reference evidence="3" key="1">
    <citation type="submission" date="2017-03" db="EMBL/GenBank/DDBJ databases">
        <authorList>
            <person name="Safronova V.I."/>
            <person name="Sazanova A.L."/>
            <person name="Chirak E.R."/>
        </authorList>
    </citation>
    <scope>NUCLEOTIDE SEQUENCE [LARGE SCALE GENOMIC DNA]</scope>
    <source>
        <strain evidence="3">Ach-343</strain>
    </source>
</reference>
<dbReference type="CDD" id="cd01741">
    <property type="entry name" value="GATase1_1"/>
    <property type="match status" value="1"/>
</dbReference>
<protein>
    <recommendedName>
        <fullName evidence="1">Glutamine amidotransferase domain-containing protein</fullName>
    </recommendedName>
</protein>
<dbReference type="InterPro" id="IPR044992">
    <property type="entry name" value="ChyE-like"/>
</dbReference>
<dbReference type="InterPro" id="IPR017926">
    <property type="entry name" value="GATASE"/>
</dbReference>
<dbReference type="AlphaFoldDB" id="A0A2W7E6J5"/>
<evidence type="ECO:0000313" key="2">
    <source>
        <dbReference type="EMBL" id="PZV38826.1"/>
    </source>
</evidence>
<dbReference type="PANTHER" id="PTHR42695:SF5">
    <property type="entry name" value="GLUTAMINE AMIDOTRANSFERASE YLR126C-RELATED"/>
    <property type="match status" value="1"/>
</dbReference>
<dbReference type="EMBL" id="MZXV01000017">
    <property type="protein sequence ID" value="PZV38826.1"/>
    <property type="molecule type" value="Genomic_DNA"/>
</dbReference>
<dbReference type="InterPro" id="IPR029062">
    <property type="entry name" value="Class_I_gatase-like"/>
</dbReference>
<comment type="caution">
    <text evidence="2">The sequence shown here is derived from an EMBL/GenBank/DDBJ whole genome shotgun (WGS) entry which is preliminary data.</text>
</comment>
<dbReference type="SUPFAM" id="SSF52317">
    <property type="entry name" value="Class I glutamine amidotransferase-like"/>
    <property type="match status" value="1"/>
</dbReference>
<dbReference type="Pfam" id="PF00117">
    <property type="entry name" value="GATase"/>
    <property type="match status" value="1"/>
</dbReference>
<evidence type="ECO:0000259" key="1">
    <source>
        <dbReference type="Pfam" id="PF00117"/>
    </source>
</evidence>
<dbReference type="GO" id="GO:0005829">
    <property type="term" value="C:cytosol"/>
    <property type="evidence" value="ECO:0007669"/>
    <property type="project" value="TreeGrafter"/>
</dbReference>
<keyword evidence="3" id="KW-1185">Reference proteome</keyword>
<sequence length="246" mass="27556">MRIGILKADETPGGLVTRHGRYDEFYVRLLADGDFECVVYPVFEGVFPHSIEDADGWFVTGSKHSAWEELPWILRLKGLIQDIYKAQKPLVGICFGHQVIASALGGRVERYKDGWTAGPVKYARLDNGQQQEVLAFHQDQVTGLPPEARVVGSSDTCEYAVLRYGEKAFTMQFHPELTSDYVRDLLSLREIELPVAMRALANNANDESLQGKEVAAEIVEFFRSSTHAVSAGMQMPALESRHNEIR</sequence>
<dbReference type="Proteomes" id="UP000248616">
    <property type="component" value="Unassembled WGS sequence"/>
</dbReference>
<dbReference type="OrthoDB" id="9794816at2"/>
<dbReference type="RefSeq" id="WP_111543941.1">
    <property type="nucleotide sequence ID" value="NZ_MZXV01000017.1"/>
</dbReference>
<accession>A0A2W7E6J5</accession>
<dbReference type="PROSITE" id="PS51273">
    <property type="entry name" value="GATASE_TYPE_1"/>
    <property type="match status" value="1"/>
</dbReference>
<proteinExistence type="predicted"/>
<gene>
    <name evidence="2" type="ORF">B5V02_09230</name>
</gene>
<organism evidence="2 3">
    <name type="scientific">Mesorhizobium kowhaii</name>
    <dbReference type="NCBI Taxonomy" id="1300272"/>
    <lineage>
        <taxon>Bacteria</taxon>
        <taxon>Pseudomonadati</taxon>
        <taxon>Pseudomonadota</taxon>
        <taxon>Alphaproteobacteria</taxon>
        <taxon>Hyphomicrobiales</taxon>
        <taxon>Phyllobacteriaceae</taxon>
        <taxon>Mesorhizobium</taxon>
    </lineage>
</organism>
<dbReference type="PANTHER" id="PTHR42695">
    <property type="entry name" value="GLUTAMINE AMIDOTRANSFERASE YLR126C-RELATED"/>
    <property type="match status" value="1"/>
</dbReference>
<feature type="domain" description="Glutamine amidotransferase" evidence="1">
    <location>
        <begin position="78"/>
        <end position="179"/>
    </location>
</feature>
<dbReference type="Gene3D" id="3.40.50.880">
    <property type="match status" value="1"/>
</dbReference>
<evidence type="ECO:0000313" key="3">
    <source>
        <dbReference type="Proteomes" id="UP000248616"/>
    </source>
</evidence>